<evidence type="ECO:0000256" key="1">
    <source>
        <dbReference type="ARBA" id="ARBA00004123"/>
    </source>
</evidence>
<dbReference type="GO" id="GO:0010774">
    <property type="term" value="P:meiotic strand invasion involved in reciprocal meiotic recombination"/>
    <property type="evidence" value="ECO:0007669"/>
    <property type="project" value="TreeGrafter"/>
</dbReference>
<keyword evidence="4 8" id="KW-0175">Coiled coil</keyword>
<dbReference type="EMBL" id="JAAAUY010000794">
    <property type="protein sequence ID" value="KAF9326353.1"/>
    <property type="molecule type" value="Genomic_DNA"/>
</dbReference>
<feature type="coiled-coil region" evidence="8">
    <location>
        <begin position="77"/>
        <end position="104"/>
    </location>
</feature>
<evidence type="ECO:0000256" key="7">
    <source>
        <dbReference type="ARBA" id="ARBA00023254"/>
    </source>
</evidence>
<reference evidence="11" key="1">
    <citation type="journal article" date="2020" name="Fungal Divers.">
        <title>Resolving the Mortierellaceae phylogeny through synthesis of multi-gene phylogenetics and phylogenomics.</title>
        <authorList>
            <person name="Vandepol N."/>
            <person name="Liber J."/>
            <person name="Desiro A."/>
            <person name="Na H."/>
            <person name="Kennedy M."/>
            <person name="Barry K."/>
            <person name="Grigoriev I.V."/>
            <person name="Miller A.N."/>
            <person name="O'Donnell K."/>
            <person name="Stajich J.E."/>
            <person name="Bonito G."/>
        </authorList>
    </citation>
    <scope>NUCLEOTIDE SEQUENCE</scope>
    <source>
        <strain evidence="11">NVP1</strain>
    </source>
</reference>
<feature type="domain" description="Homologous-pairing protein 2 winged helix" evidence="9">
    <location>
        <begin position="16"/>
        <end position="64"/>
    </location>
</feature>
<dbReference type="GO" id="GO:0000794">
    <property type="term" value="C:condensed nuclear chromosome"/>
    <property type="evidence" value="ECO:0007669"/>
    <property type="project" value="TreeGrafter"/>
</dbReference>
<evidence type="ECO:0000256" key="8">
    <source>
        <dbReference type="SAM" id="Coils"/>
    </source>
</evidence>
<dbReference type="InterPro" id="IPR010776">
    <property type="entry name" value="Hop2_WH_dom"/>
</dbReference>
<evidence type="ECO:0000256" key="2">
    <source>
        <dbReference type="ARBA" id="ARBA00007922"/>
    </source>
</evidence>
<dbReference type="GO" id="GO:0000709">
    <property type="term" value="P:meiotic joint molecule formation"/>
    <property type="evidence" value="ECO:0007669"/>
    <property type="project" value="TreeGrafter"/>
</dbReference>
<evidence type="ECO:0000313" key="11">
    <source>
        <dbReference type="EMBL" id="KAF9326353.1"/>
    </source>
</evidence>
<evidence type="ECO:0000256" key="5">
    <source>
        <dbReference type="ARBA" id="ARBA00023172"/>
    </source>
</evidence>
<dbReference type="Proteomes" id="UP000696485">
    <property type="component" value="Unassembled WGS sequence"/>
</dbReference>
<evidence type="ECO:0000313" key="12">
    <source>
        <dbReference type="Proteomes" id="UP000696485"/>
    </source>
</evidence>
<sequence>MPKEKKTTATKGDKNEKLVLDYLIKQNRPYSVISKTDCQKIVNSLVEKDLVTSKLYGKQAIYVVRQDTIDTASPEQLAAVDREIAELQNKIGDHKTRNKQLSSELNLLSSAMTTEQISERLNLLATKNENASQNLELLRSGSKLVTPEAKQKVVKEMEYHRKLWRDRRRVFKEMFQQVTDNMPGKPKDLLEELDIEMNDPIDIGTDPQDLLRS</sequence>
<dbReference type="Gene3D" id="1.10.10.10">
    <property type="entry name" value="Winged helix-like DNA-binding domain superfamily/Winged helix DNA-binding domain"/>
    <property type="match status" value="1"/>
</dbReference>
<dbReference type="Pfam" id="PF18517">
    <property type="entry name" value="LZ3wCH"/>
    <property type="match status" value="1"/>
</dbReference>
<dbReference type="GO" id="GO:0007129">
    <property type="term" value="P:homologous chromosome pairing at meiosis"/>
    <property type="evidence" value="ECO:0007669"/>
    <property type="project" value="TreeGrafter"/>
</dbReference>
<comment type="similarity">
    <text evidence="2">Belongs to the HOP2 family.</text>
</comment>
<dbReference type="PANTHER" id="PTHR15938:SF0">
    <property type="entry name" value="HOMOLOGOUS-PAIRING PROTEIN 2 HOMOLOG"/>
    <property type="match status" value="1"/>
</dbReference>
<dbReference type="InterPro" id="IPR040661">
    <property type="entry name" value="LZ3wCH"/>
</dbReference>
<organism evidence="11 12">
    <name type="scientific">Podila minutissima</name>
    <dbReference type="NCBI Taxonomy" id="64525"/>
    <lineage>
        <taxon>Eukaryota</taxon>
        <taxon>Fungi</taxon>
        <taxon>Fungi incertae sedis</taxon>
        <taxon>Mucoromycota</taxon>
        <taxon>Mortierellomycotina</taxon>
        <taxon>Mortierellomycetes</taxon>
        <taxon>Mortierellales</taxon>
        <taxon>Mortierellaceae</taxon>
        <taxon>Podila</taxon>
    </lineage>
</organism>
<keyword evidence="6" id="KW-0539">Nucleus</keyword>
<dbReference type="GO" id="GO:0120230">
    <property type="term" value="F:recombinase activator activity"/>
    <property type="evidence" value="ECO:0007669"/>
    <property type="project" value="TreeGrafter"/>
</dbReference>
<accession>A0A9P5SE11</accession>
<keyword evidence="5" id="KW-0233">DNA recombination</keyword>
<dbReference type="AlphaFoldDB" id="A0A9P5SE11"/>
<gene>
    <name evidence="11" type="ORF">BG006_010198</name>
</gene>
<proteinExistence type="inferred from homology"/>
<keyword evidence="7" id="KW-0469">Meiosis</keyword>
<evidence type="ECO:0000256" key="4">
    <source>
        <dbReference type="ARBA" id="ARBA00023054"/>
    </source>
</evidence>
<evidence type="ECO:0000259" key="9">
    <source>
        <dbReference type="Pfam" id="PF07106"/>
    </source>
</evidence>
<dbReference type="GO" id="GO:0003690">
    <property type="term" value="F:double-stranded DNA binding"/>
    <property type="evidence" value="ECO:0007669"/>
    <property type="project" value="TreeGrafter"/>
</dbReference>
<evidence type="ECO:0000259" key="10">
    <source>
        <dbReference type="Pfam" id="PF18517"/>
    </source>
</evidence>
<dbReference type="GO" id="GO:0120231">
    <property type="term" value="C:DNA recombinase auxiliary factor complex"/>
    <property type="evidence" value="ECO:0007669"/>
    <property type="project" value="TreeGrafter"/>
</dbReference>
<dbReference type="PANTHER" id="PTHR15938">
    <property type="entry name" value="TBP-1 INTERACTING PROTEIN"/>
    <property type="match status" value="1"/>
</dbReference>
<keyword evidence="12" id="KW-1185">Reference proteome</keyword>
<protein>
    <recommendedName>
        <fullName evidence="3">Homologous-pairing protein 2 homolog</fullName>
    </recommendedName>
</protein>
<evidence type="ECO:0000256" key="6">
    <source>
        <dbReference type="ARBA" id="ARBA00023242"/>
    </source>
</evidence>
<comment type="subcellular location">
    <subcellularLocation>
        <location evidence="1">Nucleus</location>
    </subcellularLocation>
</comment>
<evidence type="ECO:0000256" key="3">
    <source>
        <dbReference type="ARBA" id="ARBA00016093"/>
    </source>
</evidence>
<dbReference type="Pfam" id="PF07106">
    <property type="entry name" value="WHD_TBPIP"/>
    <property type="match status" value="1"/>
</dbReference>
<comment type="caution">
    <text evidence="11">The sequence shown here is derived from an EMBL/GenBank/DDBJ whole genome shotgun (WGS) entry which is preliminary data.</text>
</comment>
<name>A0A9P5SE11_9FUNG</name>
<dbReference type="InterPro" id="IPR036388">
    <property type="entry name" value="WH-like_DNA-bd_sf"/>
</dbReference>
<feature type="domain" description="Leucine zipper with capping helix" evidence="10">
    <location>
        <begin position="145"/>
        <end position="196"/>
    </location>
</feature>